<evidence type="ECO:0000256" key="1">
    <source>
        <dbReference type="SAM" id="SignalP"/>
    </source>
</evidence>
<dbReference type="EMBL" id="CP001154">
    <property type="protein sequence ID" value="ACO74305.1"/>
    <property type="molecule type" value="Genomic_DNA"/>
</dbReference>
<reference evidence="2 3" key="1">
    <citation type="journal article" date="2009" name="PLoS Genet.">
        <title>The complete genome and proteome of Laribacter hongkongensis reveal potential mechanisms for adaptations to different temperatures and habitats.</title>
        <authorList>
            <person name="Woo P.C."/>
            <person name="Lau S.K."/>
            <person name="Tse H."/>
            <person name="Teng J.L."/>
            <person name="Curreem S.O."/>
            <person name="Tsang A.K."/>
            <person name="Fan R.Y."/>
            <person name="Wong G.K."/>
            <person name="Huang Y."/>
            <person name="Loman N.J."/>
            <person name="Snyder L.A."/>
            <person name="Cai J.J."/>
            <person name="Huang J.D."/>
            <person name="Mak W."/>
            <person name="Pallen M.J."/>
            <person name="Lok S."/>
            <person name="Yuen K.Y."/>
        </authorList>
    </citation>
    <scope>NUCLEOTIDE SEQUENCE [LARGE SCALE GENOMIC DNA]</scope>
    <source>
        <strain evidence="2 3">HLHK9</strain>
    </source>
</reference>
<protein>
    <submittedName>
        <fullName evidence="2">Uncharacterized protein</fullName>
    </submittedName>
</protein>
<accession>C1D765</accession>
<evidence type="ECO:0000313" key="3">
    <source>
        <dbReference type="Proteomes" id="UP000002010"/>
    </source>
</evidence>
<feature type="chain" id="PRO_5002908146" evidence="1">
    <location>
        <begin position="24"/>
        <end position="160"/>
    </location>
</feature>
<keyword evidence="1" id="KW-0732">Signal</keyword>
<dbReference type="KEGG" id="lhk:LHK_01315"/>
<dbReference type="AlphaFoldDB" id="C1D765"/>
<organism evidence="2 3">
    <name type="scientific">Laribacter hongkongensis (strain HLHK9)</name>
    <dbReference type="NCBI Taxonomy" id="557598"/>
    <lineage>
        <taxon>Bacteria</taxon>
        <taxon>Pseudomonadati</taxon>
        <taxon>Pseudomonadota</taxon>
        <taxon>Betaproteobacteria</taxon>
        <taxon>Neisseriales</taxon>
        <taxon>Aquaspirillaceae</taxon>
        <taxon>Laribacter</taxon>
    </lineage>
</organism>
<keyword evidence="3" id="KW-1185">Reference proteome</keyword>
<dbReference type="Proteomes" id="UP000002010">
    <property type="component" value="Chromosome"/>
</dbReference>
<proteinExistence type="predicted"/>
<dbReference type="RefSeq" id="WP_012696791.1">
    <property type="nucleotide sequence ID" value="NC_012559.1"/>
</dbReference>
<dbReference type="eggNOG" id="ENOG50332RW">
    <property type="taxonomic scope" value="Bacteria"/>
</dbReference>
<feature type="signal peptide" evidence="1">
    <location>
        <begin position="1"/>
        <end position="23"/>
    </location>
</feature>
<sequence>MNLATYRRLLLSALLCLPVMLQAAPLAKGSTLPPITLEDQHGTPYILGPDTRLLVFTSEKATSAFVNEAFKGEHARLKAPQVIHVSDISAMPSVITRMFALPKLRDLPFTVALAYKETSVADLPRQAGAATVMRLQNGRVESIAYARNTQDLYPLLGLAR</sequence>
<dbReference type="HOGENOM" id="CLU_120464_1_0_4"/>
<dbReference type="STRING" id="557598.LHK_01315"/>
<evidence type="ECO:0000313" key="2">
    <source>
        <dbReference type="EMBL" id="ACO74305.1"/>
    </source>
</evidence>
<gene>
    <name evidence="2" type="ordered locus">LHK_01315</name>
</gene>
<name>C1D765_LARHH</name>